<dbReference type="AlphaFoldDB" id="A0A699H9U7"/>
<gene>
    <name evidence="2" type="ORF">Tci_319027</name>
</gene>
<dbReference type="EMBL" id="BKCJ010110208">
    <property type="protein sequence ID" value="GEX47052.1"/>
    <property type="molecule type" value="Genomic_DNA"/>
</dbReference>
<evidence type="ECO:0000313" key="2">
    <source>
        <dbReference type="EMBL" id="GEX47052.1"/>
    </source>
</evidence>
<proteinExistence type="predicted"/>
<reference evidence="2" key="1">
    <citation type="journal article" date="2019" name="Sci. Rep.">
        <title>Draft genome of Tanacetum cinerariifolium, the natural source of mosquito coil.</title>
        <authorList>
            <person name="Yamashiro T."/>
            <person name="Shiraishi A."/>
            <person name="Satake H."/>
            <person name="Nakayama K."/>
        </authorList>
    </citation>
    <scope>NUCLEOTIDE SEQUENCE</scope>
</reference>
<protein>
    <submittedName>
        <fullName evidence="2">Uncharacterized protein</fullName>
    </submittedName>
</protein>
<organism evidence="2">
    <name type="scientific">Tanacetum cinerariifolium</name>
    <name type="common">Dalmatian daisy</name>
    <name type="synonym">Chrysanthemum cinerariifolium</name>
    <dbReference type="NCBI Taxonomy" id="118510"/>
    <lineage>
        <taxon>Eukaryota</taxon>
        <taxon>Viridiplantae</taxon>
        <taxon>Streptophyta</taxon>
        <taxon>Embryophyta</taxon>
        <taxon>Tracheophyta</taxon>
        <taxon>Spermatophyta</taxon>
        <taxon>Magnoliopsida</taxon>
        <taxon>eudicotyledons</taxon>
        <taxon>Gunneridae</taxon>
        <taxon>Pentapetalae</taxon>
        <taxon>asterids</taxon>
        <taxon>campanulids</taxon>
        <taxon>Asterales</taxon>
        <taxon>Asteraceae</taxon>
        <taxon>Asteroideae</taxon>
        <taxon>Anthemideae</taxon>
        <taxon>Anthemidinae</taxon>
        <taxon>Tanacetum</taxon>
    </lineage>
</organism>
<accession>A0A699H9U7</accession>
<keyword evidence="1" id="KW-0175">Coiled coil</keyword>
<comment type="caution">
    <text evidence="2">The sequence shown here is derived from an EMBL/GenBank/DDBJ whole genome shotgun (WGS) entry which is preliminary data.</text>
</comment>
<evidence type="ECO:0000256" key="1">
    <source>
        <dbReference type="SAM" id="Coils"/>
    </source>
</evidence>
<name>A0A699H9U7_TANCI</name>
<sequence length="178" mass="20731">MELSKKLSDRVLDLEKIKTSQAKDIVDLKKRARKKAEKERDELKLTLEKYQNSSESLNTLLERQGITYYLKPDLMFIDKQVKSKPVDVVFNVTSSGVKTVESKVEYVDVKNKGVYNTIETKRIKKNNFSPPIIEDWNSDDEKESKKLERKRRSRTLRMILFKIDTSRGRSLGEEAASK</sequence>
<feature type="coiled-coil region" evidence="1">
    <location>
        <begin position="22"/>
        <end position="60"/>
    </location>
</feature>